<evidence type="ECO:0000313" key="3">
    <source>
        <dbReference type="Proteomes" id="UP001301769"/>
    </source>
</evidence>
<gene>
    <name evidence="2" type="ORF">QBC37DRAFT_391926</name>
</gene>
<proteinExistence type="predicted"/>
<accession>A0AAN6Y3C0</accession>
<organism evidence="2 3">
    <name type="scientific">Rhypophila decipiens</name>
    <dbReference type="NCBI Taxonomy" id="261697"/>
    <lineage>
        <taxon>Eukaryota</taxon>
        <taxon>Fungi</taxon>
        <taxon>Dikarya</taxon>
        <taxon>Ascomycota</taxon>
        <taxon>Pezizomycotina</taxon>
        <taxon>Sordariomycetes</taxon>
        <taxon>Sordariomycetidae</taxon>
        <taxon>Sordariales</taxon>
        <taxon>Naviculisporaceae</taxon>
        <taxon>Rhypophila</taxon>
    </lineage>
</organism>
<name>A0AAN6Y3C0_9PEZI</name>
<feature type="region of interest" description="Disordered" evidence="1">
    <location>
        <begin position="424"/>
        <end position="454"/>
    </location>
</feature>
<protein>
    <submittedName>
        <fullName evidence="2">Uncharacterized protein</fullName>
    </submittedName>
</protein>
<reference evidence="2" key="2">
    <citation type="submission" date="2023-05" db="EMBL/GenBank/DDBJ databases">
        <authorList>
            <consortium name="Lawrence Berkeley National Laboratory"/>
            <person name="Steindorff A."/>
            <person name="Hensen N."/>
            <person name="Bonometti L."/>
            <person name="Westerberg I."/>
            <person name="Brannstrom I.O."/>
            <person name="Guillou S."/>
            <person name="Cros-Aarteil S."/>
            <person name="Calhoun S."/>
            <person name="Haridas S."/>
            <person name="Kuo A."/>
            <person name="Mondo S."/>
            <person name="Pangilinan J."/>
            <person name="Riley R."/>
            <person name="Labutti K."/>
            <person name="Andreopoulos B."/>
            <person name="Lipzen A."/>
            <person name="Chen C."/>
            <person name="Yanf M."/>
            <person name="Daum C."/>
            <person name="Ng V."/>
            <person name="Clum A."/>
            <person name="Ohm R."/>
            <person name="Martin F."/>
            <person name="Silar P."/>
            <person name="Natvig D."/>
            <person name="Lalanne C."/>
            <person name="Gautier V."/>
            <person name="Ament-Velasquez S.L."/>
            <person name="Kruys A."/>
            <person name="Hutchinson M.I."/>
            <person name="Powell A.J."/>
            <person name="Barry K."/>
            <person name="Miller A.N."/>
            <person name="Grigoriev I.V."/>
            <person name="Debuchy R."/>
            <person name="Gladieux P."/>
            <person name="Thoren M.H."/>
            <person name="Johannesson H."/>
        </authorList>
    </citation>
    <scope>NUCLEOTIDE SEQUENCE</scope>
    <source>
        <strain evidence="2">PSN293</strain>
    </source>
</reference>
<sequence>MRYQDWDVILYPEGGGSRVPSKEFQVTCHAVPETEPSLVRRHGPVKIPVMHCYIPLEAGVPFKVSLHSWSVPEISDLAKQSYPEHAELAKDLFRIQVRILIDGQEVKSLGFEADSGWPKSIPDTEANDQSTARELELLRFPLFRPHLVGRQSAPRDSFGRIQIIISEGFQREMPGDPVQRFQNLVVFSFQYLPLELLENQGIAWPNPAMWNGAGAVVPAAEVPAARIEPFPAYRDPFAPGLGLGWSIPADSVPGQSQFDEFSVPQQDQTQMHFTGASYEEDPMDLLNFQPISHTTGTTGDFLGTGQFTFGPGTSQDYATDLGGTLHHQPDQPDDALAAADSPMQAFYGTGFESGYDFGFQVDDAAAGLFGSDGFDAPSGFDFGYTDDGDGFGGSLQQDESSGYAGFGGDDTAGIHGAPLQEISSNVGARSSMGPPARVAGVKRARTCEEEDDEE</sequence>
<dbReference type="EMBL" id="MU858238">
    <property type="protein sequence ID" value="KAK4208572.1"/>
    <property type="molecule type" value="Genomic_DNA"/>
</dbReference>
<evidence type="ECO:0000256" key="1">
    <source>
        <dbReference type="SAM" id="MobiDB-lite"/>
    </source>
</evidence>
<comment type="caution">
    <text evidence="2">The sequence shown here is derived from an EMBL/GenBank/DDBJ whole genome shotgun (WGS) entry which is preliminary data.</text>
</comment>
<dbReference type="AlphaFoldDB" id="A0AAN6Y3C0"/>
<dbReference type="Proteomes" id="UP001301769">
    <property type="component" value="Unassembled WGS sequence"/>
</dbReference>
<keyword evidence="3" id="KW-1185">Reference proteome</keyword>
<evidence type="ECO:0000313" key="2">
    <source>
        <dbReference type="EMBL" id="KAK4208572.1"/>
    </source>
</evidence>
<reference evidence="2" key="1">
    <citation type="journal article" date="2023" name="Mol. Phylogenet. Evol.">
        <title>Genome-scale phylogeny and comparative genomics of the fungal order Sordariales.</title>
        <authorList>
            <person name="Hensen N."/>
            <person name="Bonometti L."/>
            <person name="Westerberg I."/>
            <person name="Brannstrom I.O."/>
            <person name="Guillou S."/>
            <person name="Cros-Aarteil S."/>
            <person name="Calhoun S."/>
            <person name="Haridas S."/>
            <person name="Kuo A."/>
            <person name="Mondo S."/>
            <person name="Pangilinan J."/>
            <person name="Riley R."/>
            <person name="LaButti K."/>
            <person name="Andreopoulos B."/>
            <person name="Lipzen A."/>
            <person name="Chen C."/>
            <person name="Yan M."/>
            <person name="Daum C."/>
            <person name="Ng V."/>
            <person name="Clum A."/>
            <person name="Steindorff A."/>
            <person name="Ohm R.A."/>
            <person name="Martin F."/>
            <person name="Silar P."/>
            <person name="Natvig D.O."/>
            <person name="Lalanne C."/>
            <person name="Gautier V."/>
            <person name="Ament-Velasquez S.L."/>
            <person name="Kruys A."/>
            <person name="Hutchinson M.I."/>
            <person name="Powell A.J."/>
            <person name="Barry K."/>
            <person name="Miller A.N."/>
            <person name="Grigoriev I.V."/>
            <person name="Debuchy R."/>
            <person name="Gladieux P."/>
            <person name="Hiltunen Thoren M."/>
            <person name="Johannesson H."/>
        </authorList>
    </citation>
    <scope>NUCLEOTIDE SEQUENCE</scope>
    <source>
        <strain evidence="2">PSN293</strain>
    </source>
</reference>